<comment type="caution">
    <text evidence="2">The sequence shown here is derived from an EMBL/GenBank/DDBJ whole genome shotgun (WGS) entry which is preliminary data.</text>
</comment>
<dbReference type="AlphaFoldDB" id="A0A6V7Y1C9"/>
<organism evidence="2 3">
    <name type="scientific">Meloidogyne enterolobii</name>
    <name type="common">Root-knot nematode worm</name>
    <name type="synonym">Meloidogyne mayaguensis</name>
    <dbReference type="NCBI Taxonomy" id="390850"/>
    <lineage>
        <taxon>Eukaryota</taxon>
        <taxon>Metazoa</taxon>
        <taxon>Ecdysozoa</taxon>
        <taxon>Nematoda</taxon>
        <taxon>Chromadorea</taxon>
        <taxon>Rhabditida</taxon>
        <taxon>Tylenchina</taxon>
        <taxon>Tylenchomorpha</taxon>
        <taxon>Tylenchoidea</taxon>
        <taxon>Meloidogynidae</taxon>
        <taxon>Meloidogyninae</taxon>
        <taxon>Meloidogyne</taxon>
    </lineage>
</organism>
<gene>
    <name evidence="2" type="ORF">MENT_LOCUS59159</name>
</gene>
<name>A0A6V7Y1C9_MELEN</name>
<dbReference type="EMBL" id="CAJEWN010002806">
    <property type="protein sequence ID" value="CAD2205354.1"/>
    <property type="molecule type" value="Genomic_DNA"/>
</dbReference>
<proteinExistence type="predicted"/>
<evidence type="ECO:0000313" key="2">
    <source>
        <dbReference type="EMBL" id="CAD2205354.1"/>
    </source>
</evidence>
<protein>
    <submittedName>
        <fullName evidence="2">Uncharacterized protein</fullName>
    </submittedName>
</protein>
<feature type="region of interest" description="Disordered" evidence="1">
    <location>
        <begin position="1"/>
        <end position="52"/>
    </location>
</feature>
<evidence type="ECO:0000256" key="1">
    <source>
        <dbReference type="SAM" id="MobiDB-lite"/>
    </source>
</evidence>
<sequence>MTPQPPQLFPRSGYPPVSPQLKTPHPVDPPITPQIRPNLPVDPPISQYTPSFHTSELYPKARVVIQ</sequence>
<accession>A0A6V7Y1C9</accession>
<evidence type="ECO:0000313" key="3">
    <source>
        <dbReference type="Proteomes" id="UP000580250"/>
    </source>
</evidence>
<reference evidence="2 3" key="1">
    <citation type="submission" date="2020-08" db="EMBL/GenBank/DDBJ databases">
        <authorList>
            <person name="Koutsovoulos G."/>
            <person name="Danchin GJ E."/>
        </authorList>
    </citation>
    <scope>NUCLEOTIDE SEQUENCE [LARGE SCALE GENOMIC DNA]</scope>
</reference>
<dbReference type="Proteomes" id="UP000580250">
    <property type="component" value="Unassembled WGS sequence"/>
</dbReference>